<accession>A0A1X3DE30</accession>
<organism evidence="2 3">
    <name type="scientific">Neisseria dumasiana</name>
    <dbReference type="NCBI Taxonomy" id="1931275"/>
    <lineage>
        <taxon>Bacteria</taxon>
        <taxon>Pseudomonadati</taxon>
        <taxon>Pseudomonadota</taxon>
        <taxon>Betaproteobacteria</taxon>
        <taxon>Neisseriales</taxon>
        <taxon>Neisseriaceae</taxon>
        <taxon>Neisseria</taxon>
    </lineage>
</organism>
<comment type="caution">
    <text evidence="2">The sequence shown here is derived from an EMBL/GenBank/DDBJ whole genome shotgun (WGS) entry which is preliminary data.</text>
</comment>
<evidence type="ECO:0000313" key="2">
    <source>
        <dbReference type="EMBL" id="OSI18140.1"/>
    </source>
</evidence>
<dbReference type="AlphaFoldDB" id="A0A1X3DE30"/>
<evidence type="ECO:0000313" key="3">
    <source>
        <dbReference type="Proteomes" id="UP000193303"/>
    </source>
</evidence>
<dbReference type="OrthoDB" id="9793156at2"/>
<gene>
    <name evidence="2" type="ORF">BV912_10215</name>
</gene>
<reference evidence="3" key="1">
    <citation type="submission" date="2017-01" db="EMBL/GenBank/DDBJ databases">
        <authorList>
            <person name="Mah S.A."/>
            <person name="Swanson W.J."/>
            <person name="Moy G.W."/>
            <person name="Vacquier V.D."/>
        </authorList>
    </citation>
    <scope>NUCLEOTIDE SEQUENCE [LARGE SCALE GENOMIC DNA]</scope>
    <source>
        <strain evidence="3">124861</strain>
    </source>
</reference>
<proteinExistence type="predicted"/>
<evidence type="ECO:0000256" key="1">
    <source>
        <dbReference type="SAM" id="MobiDB-lite"/>
    </source>
</evidence>
<feature type="compositionally biased region" description="Polar residues" evidence="1">
    <location>
        <begin position="290"/>
        <end position="303"/>
    </location>
</feature>
<dbReference type="STRING" id="1931275.BV914_09310"/>
<dbReference type="EMBL" id="MTAB01000028">
    <property type="protein sequence ID" value="OSI18140.1"/>
    <property type="molecule type" value="Genomic_DNA"/>
</dbReference>
<dbReference type="Proteomes" id="UP000193303">
    <property type="component" value="Unassembled WGS sequence"/>
</dbReference>
<name>A0A1X3DE30_9NEIS</name>
<dbReference type="RefSeq" id="WP_085360298.1">
    <property type="nucleotide sequence ID" value="NZ_MTAB01000028.1"/>
</dbReference>
<protein>
    <submittedName>
        <fullName evidence="2">Uncharacterized protein</fullName>
    </submittedName>
</protein>
<feature type="region of interest" description="Disordered" evidence="1">
    <location>
        <begin position="275"/>
        <end position="303"/>
    </location>
</feature>
<sequence length="303" mass="35101">MANRIEQIKQAKIALEKAVRDRGLDWPMPNKYSHPTDKQLYGYLEHAAEIINTLKHEHPDALHSFTDAIGNHIRARHTKMWTEVMAVFHAVPDTQEETPGSTEQALHQAKLWAASWLGKMCGSDRDKLDAVIELMASGHARVFWPAYKKILPKINQAQWDRIAPQFGDFELQKTLRYAVQACCNELADHGVEVWYPPPLPSSQLQKRLAHLEQEVRYCEEPDRESHIPYLICWAVLHLSQDQWNRLAVKINRYDREEVKAIIQIWQPEIEQRGLNPWLPESKSRAKKKQPNQAEKQNGKSSDT</sequence>